<evidence type="ECO:0008006" key="3">
    <source>
        <dbReference type="Google" id="ProtNLM"/>
    </source>
</evidence>
<name>A0A8J3Z219_9ACTN</name>
<dbReference type="SUPFAM" id="SSF52540">
    <property type="entry name" value="P-loop containing nucleoside triphosphate hydrolases"/>
    <property type="match status" value="1"/>
</dbReference>
<gene>
    <name evidence="1" type="ORF">Vau01_036650</name>
</gene>
<reference evidence="1" key="1">
    <citation type="submission" date="2021-01" db="EMBL/GenBank/DDBJ databases">
        <title>Whole genome shotgun sequence of Virgisporangium aurantiacum NBRC 16421.</title>
        <authorList>
            <person name="Komaki H."/>
            <person name="Tamura T."/>
        </authorList>
    </citation>
    <scope>NUCLEOTIDE SEQUENCE</scope>
    <source>
        <strain evidence="1">NBRC 16421</strain>
    </source>
</reference>
<evidence type="ECO:0000313" key="2">
    <source>
        <dbReference type="Proteomes" id="UP000612585"/>
    </source>
</evidence>
<accession>A0A8J3Z219</accession>
<comment type="caution">
    <text evidence="1">The sequence shown here is derived from an EMBL/GenBank/DDBJ whole genome shotgun (WGS) entry which is preliminary data.</text>
</comment>
<dbReference type="Proteomes" id="UP000612585">
    <property type="component" value="Unassembled WGS sequence"/>
</dbReference>
<organism evidence="1 2">
    <name type="scientific">Virgisporangium aurantiacum</name>
    <dbReference type="NCBI Taxonomy" id="175570"/>
    <lineage>
        <taxon>Bacteria</taxon>
        <taxon>Bacillati</taxon>
        <taxon>Actinomycetota</taxon>
        <taxon>Actinomycetes</taxon>
        <taxon>Micromonosporales</taxon>
        <taxon>Micromonosporaceae</taxon>
        <taxon>Virgisporangium</taxon>
    </lineage>
</organism>
<sequence>MAVIAVASAKGSPGVTTAALAWTLTWGRSTVLAECDPSGGTVLAGFLRSQLPADRGLLPLAIAELRSDALAAEFPRQLIDMAPPHGRRLLLPGLTDPVQAGTLAPVWERLAGFFADLEYGDRACDVIVDCGRLAAEHVPWPLLRSADTVLLAVRPFLTSIATAVPTVTRLSRELTNEGGLLVIGDGPYSPGEIARGLGIPVVATVPWDRHAAAALANGGVIRARSTLLRAAAGAEAPVRAAIGRRRQQVPQRFVPQVVRSGPI</sequence>
<dbReference type="RefSeq" id="WP_203993971.1">
    <property type="nucleotide sequence ID" value="NZ_BOPG01000023.1"/>
</dbReference>
<keyword evidence="2" id="KW-1185">Reference proteome</keyword>
<protein>
    <recommendedName>
        <fullName evidence="3">Cellulose biosynthesis protein BcsQ</fullName>
    </recommendedName>
</protein>
<dbReference type="Gene3D" id="3.40.50.300">
    <property type="entry name" value="P-loop containing nucleotide triphosphate hydrolases"/>
    <property type="match status" value="1"/>
</dbReference>
<proteinExistence type="predicted"/>
<dbReference type="EMBL" id="BOPG01000023">
    <property type="protein sequence ID" value="GIJ56149.1"/>
    <property type="molecule type" value="Genomic_DNA"/>
</dbReference>
<dbReference type="InterPro" id="IPR027417">
    <property type="entry name" value="P-loop_NTPase"/>
</dbReference>
<dbReference type="AlphaFoldDB" id="A0A8J3Z219"/>
<evidence type="ECO:0000313" key="1">
    <source>
        <dbReference type="EMBL" id="GIJ56149.1"/>
    </source>
</evidence>